<keyword evidence="5" id="KW-0687">Ribonucleoprotein</keyword>
<evidence type="ECO:0000256" key="5">
    <source>
        <dbReference type="ARBA" id="ARBA00023274"/>
    </source>
</evidence>
<evidence type="ECO:0000256" key="3">
    <source>
        <dbReference type="ARBA" id="ARBA00022884"/>
    </source>
</evidence>
<dbReference type="EMBL" id="KC999301">
    <property type="protein sequence ID" value="AGT99798.1"/>
    <property type="molecule type" value="Genomic_DNA"/>
</dbReference>
<dbReference type="GO" id="GO:1990904">
    <property type="term" value="C:ribonucleoprotein complex"/>
    <property type="evidence" value="ECO:0007669"/>
    <property type="project" value="UniProtKB-KW"/>
</dbReference>
<dbReference type="PROSITE" id="PS50823">
    <property type="entry name" value="KH_TYPE_2"/>
    <property type="match status" value="1"/>
</dbReference>
<dbReference type="InterPro" id="IPR001351">
    <property type="entry name" value="Ribosomal_uS3_C"/>
</dbReference>
<organism evidence="7">
    <name type="scientific">uncultured organism</name>
    <dbReference type="NCBI Taxonomy" id="155900"/>
    <lineage>
        <taxon>unclassified sequences</taxon>
        <taxon>environmental samples</taxon>
    </lineage>
</organism>
<dbReference type="Pfam" id="PF00189">
    <property type="entry name" value="Ribosomal_S3_C"/>
    <property type="match status" value="1"/>
</dbReference>
<protein>
    <submittedName>
        <fullName evidence="7">30S ribosomal protein S3</fullName>
    </submittedName>
</protein>
<dbReference type="PANTHER" id="PTHR11760">
    <property type="entry name" value="30S/40S RIBOSOMAL PROTEIN S3"/>
    <property type="match status" value="1"/>
</dbReference>
<dbReference type="GO" id="GO:0003735">
    <property type="term" value="F:structural constituent of ribosome"/>
    <property type="evidence" value="ECO:0007669"/>
    <property type="project" value="InterPro"/>
</dbReference>
<keyword evidence="2" id="KW-0699">rRNA-binding</keyword>
<dbReference type="PANTHER" id="PTHR11760:SF19">
    <property type="entry name" value="SMALL RIBOSOMAL SUBUNIT PROTEIN US3C"/>
    <property type="match status" value="1"/>
</dbReference>
<dbReference type="Gene3D" id="3.30.1140.32">
    <property type="entry name" value="Ribosomal protein S3, C-terminal domain"/>
    <property type="match status" value="1"/>
</dbReference>
<dbReference type="SUPFAM" id="SSF54814">
    <property type="entry name" value="Prokaryotic type KH domain (KH-domain type II)"/>
    <property type="match status" value="1"/>
</dbReference>
<keyword evidence="3" id="KW-0694">RNA-binding</keyword>
<name>U3GQD9_9ZZZZ</name>
<dbReference type="SMART" id="SM00322">
    <property type="entry name" value="KH"/>
    <property type="match status" value="1"/>
</dbReference>
<dbReference type="Gene3D" id="3.30.300.20">
    <property type="match status" value="1"/>
</dbReference>
<dbReference type="InterPro" id="IPR004087">
    <property type="entry name" value="KH_dom"/>
</dbReference>
<dbReference type="InterPro" id="IPR009019">
    <property type="entry name" value="KH_sf_prok-type"/>
</dbReference>
<evidence type="ECO:0000256" key="2">
    <source>
        <dbReference type="ARBA" id="ARBA00022730"/>
    </source>
</evidence>
<accession>U3GQD9</accession>
<dbReference type="Pfam" id="PF07650">
    <property type="entry name" value="KH_2"/>
    <property type="match status" value="1"/>
</dbReference>
<feature type="domain" description="KH type-2" evidence="6">
    <location>
        <begin position="53"/>
        <end position="129"/>
    </location>
</feature>
<dbReference type="InterPro" id="IPR005704">
    <property type="entry name" value="Ribosomal_uS3_bac-typ"/>
</dbReference>
<dbReference type="InterPro" id="IPR015946">
    <property type="entry name" value="KH_dom-like_a/b"/>
</dbReference>
<dbReference type="PROSITE" id="PS00548">
    <property type="entry name" value="RIBOSOMAL_S3"/>
    <property type="match status" value="1"/>
</dbReference>
<evidence type="ECO:0000256" key="1">
    <source>
        <dbReference type="ARBA" id="ARBA00010761"/>
    </source>
</evidence>
<reference evidence="7" key="1">
    <citation type="journal article" date="2015" name="Nat. Commun.">
        <title>Diverse, uncultivated ultra-small bacterial cells in groundwater.</title>
        <authorList>
            <person name="Luef B."/>
            <person name="Frischkorn K.R."/>
            <person name="Wrighton K.C."/>
            <person name="Holman H.-Y.N."/>
            <person name="Birarda G."/>
            <person name="Thomas B.C."/>
            <person name="Singh A."/>
            <person name="Williams K.H."/>
            <person name="Siegerist C.E."/>
            <person name="Tringe S.G."/>
            <person name="Downing K.H."/>
            <person name="Comolli L.R."/>
            <person name="Banfield J.F."/>
        </authorList>
    </citation>
    <scope>NUCLEOTIDE SEQUENCE</scope>
</reference>
<dbReference type="SUPFAM" id="SSF54821">
    <property type="entry name" value="Ribosomal protein S3 C-terminal domain"/>
    <property type="match status" value="1"/>
</dbReference>
<dbReference type="InterPro" id="IPR018280">
    <property type="entry name" value="Ribosomal_uS3_CS"/>
</dbReference>
<dbReference type="GO" id="GO:0019843">
    <property type="term" value="F:rRNA binding"/>
    <property type="evidence" value="ECO:0007669"/>
    <property type="project" value="UniProtKB-KW"/>
</dbReference>
<dbReference type="InterPro" id="IPR036419">
    <property type="entry name" value="Ribosomal_S3_C_sf"/>
</dbReference>
<dbReference type="CDD" id="cd02412">
    <property type="entry name" value="KH-II_30S_S3"/>
    <property type="match status" value="1"/>
</dbReference>
<comment type="similarity">
    <text evidence="1">Belongs to the universal ribosomal protein uS3 family.</text>
</comment>
<evidence type="ECO:0000259" key="6">
    <source>
        <dbReference type="PROSITE" id="PS50823"/>
    </source>
</evidence>
<dbReference type="InterPro" id="IPR004044">
    <property type="entry name" value="KH_dom_type_2"/>
</dbReference>
<dbReference type="NCBIfam" id="TIGR01009">
    <property type="entry name" value="rpsC_bact"/>
    <property type="match status" value="1"/>
</dbReference>
<evidence type="ECO:0000313" key="7">
    <source>
        <dbReference type="EMBL" id="AGT99798.1"/>
    </source>
</evidence>
<evidence type="ECO:0000256" key="4">
    <source>
        <dbReference type="ARBA" id="ARBA00022980"/>
    </source>
</evidence>
<dbReference type="InterPro" id="IPR057258">
    <property type="entry name" value="Ribosomal_uS3"/>
</dbReference>
<dbReference type="HAMAP" id="MF_01309_B">
    <property type="entry name" value="Ribosomal_uS3_B"/>
    <property type="match status" value="1"/>
</dbReference>
<dbReference type="AlphaFoldDB" id="U3GQD9"/>
<keyword evidence="4 7" id="KW-0689">Ribosomal protein</keyword>
<proteinExistence type="inferred from homology"/>
<sequence>MGQKINPKSFRTGINKNWSSRWFFALPPEKGGKKTSIPKSKMYARFLMEDEAIRKTVAEKIALSGVASIEIERTASNVRVYIKAAKPGLVIGRGGKGVEELTKAIDIAIRKVREEKQPVPLSVNIEELKRTEISAQYTAQQIAWDIEKRMSTRRTMKKYLDFIGQNREAKGAKILVSGRIDGNEISRREVLKFGALPLQNLRADIDYGTATAHTSYGTNGIKVWIYKGEIFERKKKETK</sequence>
<dbReference type="FunFam" id="3.30.300.20:FF:000001">
    <property type="entry name" value="30S ribosomal protein S3"/>
    <property type="match status" value="1"/>
</dbReference>